<dbReference type="EMBL" id="PPTS01000003">
    <property type="protein sequence ID" value="RDB65890.1"/>
    <property type="molecule type" value="Genomic_DNA"/>
</dbReference>
<dbReference type="Pfam" id="PF01936">
    <property type="entry name" value="NYN"/>
    <property type="match status" value="1"/>
</dbReference>
<dbReference type="Proteomes" id="UP000254000">
    <property type="component" value="Unassembled WGS sequence"/>
</dbReference>
<dbReference type="AlphaFoldDB" id="A0A369M2M2"/>
<evidence type="ECO:0000313" key="2">
    <source>
        <dbReference type="EMBL" id="RDB65890.1"/>
    </source>
</evidence>
<reference evidence="2 3" key="1">
    <citation type="journal article" date="2018" name="Elife">
        <title>Discovery and characterization of a prevalent human gut bacterial enzyme sufficient for the inactivation of a family of plant toxins.</title>
        <authorList>
            <person name="Koppel N."/>
            <person name="Bisanz J.E."/>
            <person name="Pandelia M.E."/>
            <person name="Turnbaugh P.J."/>
            <person name="Balskus E.P."/>
        </authorList>
    </citation>
    <scope>NUCLEOTIDE SEQUENCE [LARGE SCALE GENOMIC DNA]</scope>
    <source>
        <strain evidence="2 3">3C</strain>
    </source>
</reference>
<feature type="compositionally biased region" description="Low complexity" evidence="1">
    <location>
        <begin position="165"/>
        <end position="177"/>
    </location>
</feature>
<dbReference type="InterPro" id="IPR025605">
    <property type="entry name" value="OST-HTH/LOTUS_dom"/>
</dbReference>
<dbReference type="Pfam" id="PF12872">
    <property type="entry name" value="OST-HTH"/>
    <property type="match status" value="2"/>
</dbReference>
<feature type="compositionally biased region" description="Low complexity" evidence="1">
    <location>
        <begin position="523"/>
        <end position="549"/>
    </location>
</feature>
<feature type="region of interest" description="Disordered" evidence="1">
    <location>
        <begin position="250"/>
        <end position="557"/>
    </location>
</feature>
<comment type="caution">
    <text evidence="2">The sequence shown here is derived from an EMBL/GenBank/DDBJ whole genome shotgun (WGS) entry which is preliminary data.</text>
</comment>
<dbReference type="PROSITE" id="PS51644">
    <property type="entry name" value="HTH_OST"/>
    <property type="match status" value="1"/>
</dbReference>
<dbReference type="CDD" id="cd10146">
    <property type="entry name" value="LabA_like_C"/>
    <property type="match status" value="1"/>
</dbReference>
<dbReference type="PANTHER" id="PTHR35811:SF1">
    <property type="entry name" value="HTH OST-TYPE DOMAIN-CONTAINING PROTEIN"/>
    <property type="match status" value="1"/>
</dbReference>
<dbReference type="InterPro" id="IPR041966">
    <property type="entry name" value="LOTUS-like"/>
</dbReference>
<evidence type="ECO:0000256" key="1">
    <source>
        <dbReference type="SAM" id="MobiDB-lite"/>
    </source>
</evidence>
<feature type="compositionally biased region" description="Basic and acidic residues" evidence="1">
    <location>
        <begin position="253"/>
        <end position="268"/>
    </location>
</feature>
<organism evidence="2 3">
    <name type="scientific">Gordonibacter pamelaeae</name>
    <dbReference type="NCBI Taxonomy" id="471189"/>
    <lineage>
        <taxon>Bacteria</taxon>
        <taxon>Bacillati</taxon>
        <taxon>Actinomycetota</taxon>
        <taxon>Coriobacteriia</taxon>
        <taxon>Eggerthellales</taxon>
        <taxon>Eggerthellaceae</taxon>
        <taxon>Gordonibacter</taxon>
    </lineage>
</organism>
<feature type="compositionally biased region" description="Low complexity" evidence="1">
    <location>
        <begin position="270"/>
        <end position="283"/>
    </location>
</feature>
<dbReference type="CDD" id="cd11297">
    <property type="entry name" value="PIN_LabA-like_N_1"/>
    <property type="match status" value="1"/>
</dbReference>
<evidence type="ECO:0000313" key="3">
    <source>
        <dbReference type="Proteomes" id="UP000254000"/>
    </source>
</evidence>
<dbReference type="RefSeq" id="WP_114568805.1">
    <property type="nucleotide sequence ID" value="NZ_CABMMS010000003.1"/>
</dbReference>
<feature type="compositionally biased region" description="Low complexity" evidence="1">
    <location>
        <begin position="430"/>
        <end position="441"/>
    </location>
</feature>
<dbReference type="GO" id="GO:0004540">
    <property type="term" value="F:RNA nuclease activity"/>
    <property type="evidence" value="ECO:0007669"/>
    <property type="project" value="InterPro"/>
</dbReference>
<keyword evidence="3" id="KW-1185">Reference proteome</keyword>
<feature type="compositionally biased region" description="Low complexity" evidence="1">
    <location>
        <begin position="393"/>
        <end position="418"/>
    </location>
</feature>
<proteinExistence type="predicted"/>
<dbReference type="Gene3D" id="3.40.50.1010">
    <property type="entry name" value="5'-nuclease"/>
    <property type="match status" value="1"/>
</dbReference>
<dbReference type="Gene3D" id="3.30.420.610">
    <property type="entry name" value="LOTUS domain-like"/>
    <property type="match status" value="1"/>
</dbReference>
<name>A0A369M2M2_9ACTN</name>
<dbReference type="InterPro" id="IPR021139">
    <property type="entry name" value="NYN"/>
</dbReference>
<accession>A0A369M2M2</accession>
<sequence length="616" mass="64134">MEKQSSEKRFALLIDADNVSAKYIKPITDELSKYGTVTYKRIYGDWTLTLHAKWKDALLENSITPIQQFGYTQGKNATDSAMIIDAMDILYTRSVEGFCIVSSDSDFTRLASRIRESGLTVIGMGEKKTPTPFRKACDIFTTLELLLGDAGGKASGRGKGRGDQAGANAAGAGAGTATASKEEIEQAVVNIITDNQNNGKSTGLGEVGSRLLKRYPDFDVRSYGTNLLSKLLDEFPSVQITKDGSSVTVELAGDDRERRGGRGKDAPHGAEAPAAEASDAQAEQEPKGPAGAEGAVDAQAEPVPAEGADEPVRQPAANGGGEGASAKKPRRSTRPASHRGGKGDAPKATAEDAVEAKGAEAPAPDAPAEEPQDASRAAQPEPVEEPPVDNRPGRAARLRAAAAWANAMGGRKAAAKAKPAARKEPEAEAQDAPAAPQAEEPAGVRQGQAPAAPKPKSRRKPAAKAAAAPQPVEQGEAPAQAAEAPAKAPARASAKAAPKPTAKRAKAAGPAEAARPAEKAAKAGKAPKSPKAAQAPEAPAQDAHAAGGPEEYIRQTLAEAGPDGVALATLGKRVRGRFRTFKLRDLGYAQFRPYLADLEGVDVEQRDGQFYARLAR</sequence>
<dbReference type="PANTHER" id="PTHR35811">
    <property type="entry name" value="SLR1870 PROTEIN"/>
    <property type="match status" value="1"/>
</dbReference>
<dbReference type="GeneID" id="78359231"/>
<feature type="compositionally biased region" description="Low complexity" evidence="1">
    <location>
        <begin position="463"/>
        <end position="500"/>
    </location>
</feature>
<feature type="compositionally biased region" description="Basic residues" evidence="1">
    <location>
        <begin position="327"/>
        <end position="340"/>
    </location>
</feature>
<gene>
    <name evidence="2" type="ORF">C1877_05870</name>
</gene>
<feature type="region of interest" description="Disordered" evidence="1">
    <location>
        <begin position="154"/>
        <end position="177"/>
    </location>
</feature>
<dbReference type="OrthoDB" id="2379772at2"/>
<protein>
    <submittedName>
        <fullName evidence="2">Uncharacterized protein</fullName>
    </submittedName>
</protein>